<proteinExistence type="predicted"/>
<sequence length="67" mass="7370">MASCLPASDITTNFIGAVDNRPLRDFSLRLPYIPLLKSKRGSGHLIHSSRGSSSLFLLVVWIVDSEL</sequence>
<dbReference type="Proteomes" id="UP001164929">
    <property type="component" value="Chromosome 8"/>
</dbReference>
<name>A0AAD6MLE3_9ROSI</name>
<reference evidence="1" key="1">
    <citation type="journal article" date="2023" name="Mol. Ecol. Resour.">
        <title>Chromosome-level genome assembly of a triploid poplar Populus alba 'Berolinensis'.</title>
        <authorList>
            <person name="Chen S."/>
            <person name="Yu Y."/>
            <person name="Wang X."/>
            <person name="Wang S."/>
            <person name="Zhang T."/>
            <person name="Zhou Y."/>
            <person name="He R."/>
            <person name="Meng N."/>
            <person name="Wang Y."/>
            <person name="Liu W."/>
            <person name="Liu Z."/>
            <person name="Liu J."/>
            <person name="Guo Q."/>
            <person name="Huang H."/>
            <person name="Sederoff R.R."/>
            <person name="Wang G."/>
            <person name="Qu G."/>
            <person name="Chen S."/>
        </authorList>
    </citation>
    <scope>NUCLEOTIDE SEQUENCE</scope>
    <source>
        <strain evidence="1">SC-2020</strain>
    </source>
</reference>
<dbReference type="EMBL" id="JAQIZT010000008">
    <property type="protein sequence ID" value="KAJ6987686.1"/>
    <property type="molecule type" value="Genomic_DNA"/>
</dbReference>
<evidence type="ECO:0000313" key="1">
    <source>
        <dbReference type="EMBL" id="KAJ6987686.1"/>
    </source>
</evidence>
<organism evidence="1 2">
    <name type="scientific">Populus alba x Populus x berolinensis</name>
    <dbReference type="NCBI Taxonomy" id="444605"/>
    <lineage>
        <taxon>Eukaryota</taxon>
        <taxon>Viridiplantae</taxon>
        <taxon>Streptophyta</taxon>
        <taxon>Embryophyta</taxon>
        <taxon>Tracheophyta</taxon>
        <taxon>Spermatophyta</taxon>
        <taxon>Magnoliopsida</taxon>
        <taxon>eudicotyledons</taxon>
        <taxon>Gunneridae</taxon>
        <taxon>Pentapetalae</taxon>
        <taxon>rosids</taxon>
        <taxon>fabids</taxon>
        <taxon>Malpighiales</taxon>
        <taxon>Salicaceae</taxon>
        <taxon>Saliceae</taxon>
        <taxon>Populus</taxon>
    </lineage>
</organism>
<accession>A0AAD6MLE3</accession>
<evidence type="ECO:0000313" key="2">
    <source>
        <dbReference type="Proteomes" id="UP001164929"/>
    </source>
</evidence>
<comment type="caution">
    <text evidence="1">The sequence shown here is derived from an EMBL/GenBank/DDBJ whole genome shotgun (WGS) entry which is preliminary data.</text>
</comment>
<dbReference type="AlphaFoldDB" id="A0AAD6MLE3"/>
<gene>
    <name evidence="1" type="ORF">NC653_020822</name>
</gene>
<keyword evidence="2" id="KW-1185">Reference proteome</keyword>
<protein>
    <submittedName>
        <fullName evidence="1">Uncharacterized protein</fullName>
    </submittedName>
</protein>